<dbReference type="Pfam" id="PF07278">
    <property type="entry name" value="DUF1441"/>
    <property type="match status" value="1"/>
</dbReference>
<gene>
    <name evidence="2" type="ORF">CKO42_16375</name>
</gene>
<dbReference type="Proteomes" id="UP001138768">
    <property type="component" value="Unassembled WGS sequence"/>
</dbReference>
<feature type="region of interest" description="Disordered" evidence="1">
    <location>
        <begin position="62"/>
        <end position="94"/>
    </location>
</feature>
<dbReference type="InterPro" id="IPR009901">
    <property type="entry name" value="Phage_VT1-Sakai_H0025"/>
</dbReference>
<dbReference type="EMBL" id="NRRY01000029">
    <property type="protein sequence ID" value="MBK1619987.1"/>
    <property type="molecule type" value="Genomic_DNA"/>
</dbReference>
<reference evidence="2 3" key="1">
    <citation type="journal article" date="2020" name="Microorganisms">
        <title>Osmotic Adaptation and Compatible Solute Biosynthesis of Phototrophic Bacteria as Revealed from Genome Analyses.</title>
        <authorList>
            <person name="Imhoff J.F."/>
            <person name="Rahn T."/>
            <person name="Kunzel S."/>
            <person name="Keller A."/>
            <person name="Neulinger S.C."/>
        </authorList>
    </citation>
    <scope>NUCLEOTIDE SEQUENCE [LARGE SCALE GENOMIC DNA]</scope>
    <source>
        <strain evidence="2 3">DSM 25653</strain>
    </source>
</reference>
<evidence type="ECO:0008006" key="4">
    <source>
        <dbReference type="Google" id="ProtNLM"/>
    </source>
</evidence>
<keyword evidence="3" id="KW-1185">Reference proteome</keyword>
<protein>
    <recommendedName>
        <fullName evidence="4">Terminase small subunit</fullName>
    </recommendedName>
</protein>
<evidence type="ECO:0000313" key="2">
    <source>
        <dbReference type="EMBL" id="MBK1619987.1"/>
    </source>
</evidence>
<dbReference type="RefSeq" id="WP_200246334.1">
    <property type="nucleotide sequence ID" value="NZ_NRRY01000029.1"/>
</dbReference>
<accession>A0A9X0WAS9</accession>
<name>A0A9X0WAS9_9GAMM</name>
<proteinExistence type="predicted"/>
<feature type="compositionally biased region" description="Basic and acidic residues" evidence="1">
    <location>
        <begin position="80"/>
        <end position="94"/>
    </location>
</feature>
<evidence type="ECO:0000313" key="3">
    <source>
        <dbReference type="Proteomes" id="UP001138768"/>
    </source>
</evidence>
<sequence>MQAQLWTISGLSAELGIDRRTLAKRLADLEPADLDKRTNGAKIRRYKLADVFHHMLAAARPKATPLDPSAPGGIDPETLPPRDRLAWHQGEAQRRKNDLEAGQLYERAPTLELFATAVATFAEQTRAIPDILERRAGLTPRQAEQAADEIDTQLEQLKARLLDQFAHPAS</sequence>
<evidence type="ECO:0000256" key="1">
    <source>
        <dbReference type="SAM" id="MobiDB-lite"/>
    </source>
</evidence>
<organism evidence="2 3">
    <name type="scientific">Lamprobacter modestohalophilus</name>
    <dbReference type="NCBI Taxonomy" id="1064514"/>
    <lineage>
        <taxon>Bacteria</taxon>
        <taxon>Pseudomonadati</taxon>
        <taxon>Pseudomonadota</taxon>
        <taxon>Gammaproteobacteria</taxon>
        <taxon>Chromatiales</taxon>
        <taxon>Chromatiaceae</taxon>
        <taxon>Lamprobacter</taxon>
    </lineage>
</organism>
<dbReference type="AlphaFoldDB" id="A0A9X0WAS9"/>
<comment type="caution">
    <text evidence="2">The sequence shown here is derived from an EMBL/GenBank/DDBJ whole genome shotgun (WGS) entry which is preliminary data.</text>
</comment>